<name>A0A0R2CYR4_9LACO</name>
<gene>
    <name evidence="3" type="ORF">FC56_GL000892</name>
</gene>
<dbReference type="AlphaFoldDB" id="A0A0R2CYR4"/>
<comment type="caution">
    <text evidence="3">The sequence shown here is derived from an EMBL/GenBank/DDBJ whole genome shotgun (WGS) entry which is preliminary data.</text>
</comment>
<evidence type="ECO:0000313" key="3">
    <source>
        <dbReference type="EMBL" id="KRM93227.1"/>
    </source>
</evidence>
<feature type="region of interest" description="Disordered" evidence="1">
    <location>
        <begin position="100"/>
        <end position="160"/>
    </location>
</feature>
<feature type="compositionally biased region" description="Polar residues" evidence="1">
    <location>
        <begin position="138"/>
        <end position="148"/>
    </location>
</feature>
<accession>A0A0R2CYR4</accession>
<feature type="compositionally biased region" description="Low complexity" evidence="1">
    <location>
        <begin position="126"/>
        <end position="137"/>
    </location>
</feature>
<proteinExistence type="predicted"/>
<keyword evidence="4" id="KW-1185">Reference proteome</keyword>
<dbReference type="STRING" id="1423802.FC56_GL000892"/>
<feature type="region of interest" description="Disordered" evidence="1">
    <location>
        <begin position="1"/>
        <end position="26"/>
    </location>
</feature>
<protein>
    <submittedName>
        <fullName evidence="3">Uncharacterized protein</fullName>
    </submittedName>
</protein>
<keyword evidence="2" id="KW-0812">Transmembrane</keyword>
<reference evidence="3 4" key="1">
    <citation type="journal article" date="2015" name="Genome Announc.">
        <title>Expanding the biotechnology potential of lactobacilli through comparative genomics of 213 strains and associated genera.</title>
        <authorList>
            <person name="Sun Z."/>
            <person name="Harris H.M."/>
            <person name="McCann A."/>
            <person name="Guo C."/>
            <person name="Argimon S."/>
            <person name="Zhang W."/>
            <person name="Yang X."/>
            <person name="Jeffery I.B."/>
            <person name="Cooney J.C."/>
            <person name="Kagawa T.F."/>
            <person name="Liu W."/>
            <person name="Song Y."/>
            <person name="Salvetti E."/>
            <person name="Wrobel A."/>
            <person name="Rasinkangas P."/>
            <person name="Parkhill J."/>
            <person name="Rea M.C."/>
            <person name="O'Sullivan O."/>
            <person name="Ritari J."/>
            <person name="Douillard F.P."/>
            <person name="Paul Ross R."/>
            <person name="Yang R."/>
            <person name="Briner A.E."/>
            <person name="Felis G.E."/>
            <person name="de Vos W.M."/>
            <person name="Barrangou R."/>
            <person name="Klaenhammer T.R."/>
            <person name="Caufield P.W."/>
            <person name="Cui Y."/>
            <person name="Zhang H."/>
            <person name="O'Toole P.W."/>
        </authorList>
    </citation>
    <scope>NUCLEOTIDE SEQUENCE [LARGE SCALE GENOMIC DNA]</scope>
    <source>
        <strain evidence="3 4">DSM 24302</strain>
    </source>
</reference>
<feature type="compositionally biased region" description="Polar residues" evidence="1">
    <location>
        <begin position="105"/>
        <end position="123"/>
    </location>
</feature>
<sequence>MKNSDDKPQYKTYDFNTDAQRKGQHRRKTTNYLHGWWIGFLIIAIALGIVYGINLWQNHAHPVANTAVVSQKSKRQIDKITAATKKSADRDAAADKVERFRGQLKKQNNDGLTSEQRTNLQKQIDQESNQSAQSQEQTLLDNTPTKQVPESKAAPVTDPFSQTHTFSTIADAKNWANATKTEWLKAGYSDYTITANGQGYYVLRFLK</sequence>
<dbReference type="RefSeq" id="WP_054670497.1">
    <property type="nucleotide sequence ID" value="NZ_AYZR01000009.1"/>
</dbReference>
<keyword evidence="2" id="KW-1133">Transmembrane helix</keyword>
<evidence type="ECO:0000256" key="2">
    <source>
        <dbReference type="SAM" id="Phobius"/>
    </source>
</evidence>
<keyword evidence="2" id="KW-0472">Membrane</keyword>
<dbReference type="EMBL" id="AYZR01000009">
    <property type="protein sequence ID" value="KRM93227.1"/>
    <property type="molecule type" value="Genomic_DNA"/>
</dbReference>
<evidence type="ECO:0000256" key="1">
    <source>
        <dbReference type="SAM" id="MobiDB-lite"/>
    </source>
</evidence>
<dbReference type="PATRIC" id="fig|1423802.4.peg.905"/>
<dbReference type="Proteomes" id="UP000051256">
    <property type="component" value="Unassembled WGS sequence"/>
</dbReference>
<organism evidence="3 4">
    <name type="scientific">Lentilactobacillus senioris DSM 24302 = JCM 17472</name>
    <dbReference type="NCBI Taxonomy" id="1423802"/>
    <lineage>
        <taxon>Bacteria</taxon>
        <taxon>Bacillati</taxon>
        <taxon>Bacillota</taxon>
        <taxon>Bacilli</taxon>
        <taxon>Lactobacillales</taxon>
        <taxon>Lactobacillaceae</taxon>
        <taxon>Lentilactobacillus</taxon>
    </lineage>
</organism>
<feature type="transmembrane region" description="Helical" evidence="2">
    <location>
        <begin position="36"/>
        <end position="56"/>
    </location>
</feature>
<evidence type="ECO:0000313" key="4">
    <source>
        <dbReference type="Proteomes" id="UP000051256"/>
    </source>
</evidence>